<comment type="caution">
    <text evidence="17">The sequence shown here is derived from an EMBL/GenBank/DDBJ whole genome shotgun (WGS) entry which is preliminary data.</text>
</comment>
<dbReference type="AlphaFoldDB" id="A0A917CJW3"/>
<evidence type="ECO:0000256" key="11">
    <source>
        <dbReference type="ARBA" id="ARBA00022989"/>
    </source>
</evidence>
<dbReference type="InterPro" id="IPR005467">
    <property type="entry name" value="His_kinase_dom"/>
</dbReference>
<evidence type="ECO:0000256" key="14">
    <source>
        <dbReference type="SAM" id="Phobius"/>
    </source>
</evidence>
<evidence type="ECO:0000256" key="1">
    <source>
        <dbReference type="ARBA" id="ARBA00000085"/>
    </source>
</evidence>
<sequence>MTLSMALLLVLAVSLSFDRGFSRYKQSLYDDINQNMVKQLADYYQKNGHWQAFKIDRGLWQELLINSLIEQTEQSDNNHRHERRWKMFKYHALLAADKTLITGRRVPHHQPLKLMAIRVKDTTVGYLRIPDRQAINNHLDKKFNQTMQKWFVVLFGLALLFTLLLSWPISGYFTRPIRRLNQHVKKMSQGHYGDMIDINRGDELGRLGDNINHLSQTLQANSENQKTFFTDISHELRTPVSVLRAQIEALQDGIVKPEDEQLNQLHRQVMSLSLLINDIQDLAGTELGAMQYQKQAVNLSQLLHSVIRSFSSQVSDVQLTLTQDIEENRWIIGDALRLQQLFNNVLNNALRYTDAGGVISIRLKTHKQQLVITFEDSAPGVEQQYHERLFERLFRPDSDRNKHRGGFGIGLTIAKNIVTAHQGTIQAFDSSLGGLTITIRLPLEKDSHE</sequence>
<keyword evidence="11 14" id="KW-1133">Transmembrane helix</keyword>
<comment type="subcellular location">
    <subcellularLocation>
        <location evidence="2">Cell membrane</location>
        <topology evidence="2">Multi-pass membrane protein</topology>
    </subcellularLocation>
</comment>
<gene>
    <name evidence="17" type="ORF">GCM10011365_07740</name>
</gene>
<evidence type="ECO:0000256" key="12">
    <source>
        <dbReference type="ARBA" id="ARBA00023012"/>
    </source>
</evidence>
<proteinExistence type="predicted"/>
<evidence type="ECO:0000256" key="2">
    <source>
        <dbReference type="ARBA" id="ARBA00004651"/>
    </source>
</evidence>
<accession>A0A917CJW3</accession>
<dbReference type="PROSITE" id="PS50109">
    <property type="entry name" value="HIS_KIN"/>
    <property type="match status" value="1"/>
</dbReference>
<dbReference type="SUPFAM" id="SSF55874">
    <property type="entry name" value="ATPase domain of HSP90 chaperone/DNA topoisomerase II/histidine kinase"/>
    <property type="match status" value="1"/>
</dbReference>
<dbReference type="EMBL" id="BMEO01000002">
    <property type="protein sequence ID" value="GGF88993.1"/>
    <property type="molecule type" value="Genomic_DNA"/>
</dbReference>
<reference evidence="17" key="2">
    <citation type="submission" date="2020-09" db="EMBL/GenBank/DDBJ databases">
        <authorList>
            <person name="Sun Q."/>
            <person name="Zhou Y."/>
        </authorList>
    </citation>
    <scope>NUCLEOTIDE SEQUENCE</scope>
    <source>
        <strain evidence="17">CGMCC 1.12181</strain>
    </source>
</reference>
<keyword evidence="8" id="KW-0547">Nucleotide-binding</keyword>
<dbReference type="Gene3D" id="1.10.287.130">
    <property type="match status" value="1"/>
</dbReference>
<dbReference type="InterPro" id="IPR003660">
    <property type="entry name" value="HAMP_dom"/>
</dbReference>
<dbReference type="PRINTS" id="PR00344">
    <property type="entry name" value="BCTRLSENSOR"/>
</dbReference>
<feature type="domain" description="Histidine kinase" evidence="15">
    <location>
        <begin position="231"/>
        <end position="445"/>
    </location>
</feature>
<dbReference type="InterPro" id="IPR036097">
    <property type="entry name" value="HisK_dim/P_sf"/>
</dbReference>
<keyword evidence="6" id="KW-0808">Transferase</keyword>
<dbReference type="PANTHER" id="PTHR45528">
    <property type="entry name" value="SENSOR HISTIDINE KINASE CPXA"/>
    <property type="match status" value="1"/>
</dbReference>
<evidence type="ECO:0000256" key="3">
    <source>
        <dbReference type="ARBA" id="ARBA00012438"/>
    </source>
</evidence>
<dbReference type="Proteomes" id="UP000605253">
    <property type="component" value="Unassembled WGS sequence"/>
</dbReference>
<keyword evidence="13 14" id="KW-0472">Membrane</keyword>
<organism evidence="17 18">
    <name type="scientific">Marinicella pacifica</name>
    <dbReference type="NCBI Taxonomy" id="1171543"/>
    <lineage>
        <taxon>Bacteria</taxon>
        <taxon>Pseudomonadati</taxon>
        <taxon>Pseudomonadota</taxon>
        <taxon>Gammaproteobacteria</taxon>
        <taxon>Lysobacterales</taxon>
        <taxon>Marinicellaceae</taxon>
        <taxon>Marinicella</taxon>
    </lineage>
</organism>
<name>A0A917CJW3_9GAMM</name>
<dbReference type="SUPFAM" id="SSF158472">
    <property type="entry name" value="HAMP domain-like"/>
    <property type="match status" value="1"/>
</dbReference>
<dbReference type="Gene3D" id="6.10.340.10">
    <property type="match status" value="1"/>
</dbReference>
<feature type="domain" description="HAMP" evidence="16">
    <location>
        <begin position="171"/>
        <end position="223"/>
    </location>
</feature>
<keyword evidence="18" id="KW-1185">Reference proteome</keyword>
<dbReference type="SUPFAM" id="SSF47384">
    <property type="entry name" value="Homodimeric domain of signal transducing histidine kinase"/>
    <property type="match status" value="1"/>
</dbReference>
<evidence type="ECO:0000256" key="8">
    <source>
        <dbReference type="ARBA" id="ARBA00022741"/>
    </source>
</evidence>
<dbReference type="InterPro" id="IPR004358">
    <property type="entry name" value="Sig_transdc_His_kin-like_C"/>
</dbReference>
<keyword evidence="10" id="KW-0067">ATP-binding</keyword>
<dbReference type="Gene3D" id="3.30.565.10">
    <property type="entry name" value="Histidine kinase-like ATPase, C-terminal domain"/>
    <property type="match status" value="1"/>
</dbReference>
<keyword evidence="12" id="KW-0902">Two-component regulatory system</keyword>
<evidence type="ECO:0000256" key="9">
    <source>
        <dbReference type="ARBA" id="ARBA00022777"/>
    </source>
</evidence>
<feature type="transmembrane region" description="Helical" evidence="14">
    <location>
        <begin position="150"/>
        <end position="173"/>
    </location>
</feature>
<protein>
    <recommendedName>
        <fullName evidence="3">histidine kinase</fullName>
        <ecNumber evidence="3">2.7.13.3</ecNumber>
    </recommendedName>
</protein>
<dbReference type="CDD" id="cd00082">
    <property type="entry name" value="HisKA"/>
    <property type="match status" value="1"/>
</dbReference>
<evidence type="ECO:0000313" key="17">
    <source>
        <dbReference type="EMBL" id="GGF88993.1"/>
    </source>
</evidence>
<reference evidence="17" key="1">
    <citation type="journal article" date="2014" name="Int. J. Syst. Evol. Microbiol.">
        <title>Complete genome sequence of Corynebacterium casei LMG S-19264T (=DSM 44701T), isolated from a smear-ripened cheese.</title>
        <authorList>
            <consortium name="US DOE Joint Genome Institute (JGI-PGF)"/>
            <person name="Walter F."/>
            <person name="Albersmeier A."/>
            <person name="Kalinowski J."/>
            <person name="Ruckert C."/>
        </authorList>
    </citation>
    <scope>NUCLEOTIDE SEQUENCE</scope>
    <source>
        <strain evidence="17">CGMCC 1.12181</strain>
    </source>
</reference>
<dbReference type="SMART" id="SM00304">
    <property type="entry name" value="HAMP"/>
    <property type="match status" value="1"/>
</dbReference>
<dbReference type="CDD" id="cd06225">
    <property type="entry name" value="HAMP"/>
    <property type="match status" value="1"/>
</dbReference>
<dbReference type="GO" id="GO:0005524">
    <property type="term" value="F:ATP binding"/>
    <property type="evidence" value="ECO:0007669"/>
    <property type="project" value="UniProtKB-KW"/>
</dbReference>
<evidence type="ECO:0000256" key="6">
    <source>
        <dbReference type="ARBA" id="ARBA00022679"/>
    </source>
</evidence>
<evidence type="ECO:0000256" key="5">
    <source>
        <dbReference type="ARBA" id="ARBA00022553"/>
    </source>
</evidence>
<dbReference type="InterPro" id="IPR003594">
    <property type="entry name" value="HATPase_dom"/>
</dbReference>
<dbReference type="SMART" id="SM00388">
    <property type="entry name" value="HisKA"/>
    <property type="match status" value="1"/>
</dbReference>
<evidence type="ECO:0000256" key="7">
    <source>
        <dbReference type="ARBA" id="ARBA00022692"/>
    </source>
</evidence>
<dbReference type="EC" id="2.7.13.3" evidence="3"/>
<dbReference type="Pfam" id="PF00672">
    <property type="entry name" value="HAMP"/>
    <property type="match status" value="1"/>
</dbReference>
<dbReference type="FunFam" id="3.30.565.10:FF:000006">
    <property type="entry name" value="Sensor histidine kinase WalK"/>
    <property type="match status" value="1"/>
</dbReference>
<evidence type="ECO:0000256" key="4">
    <source>
        <dbReference type="ARBA" id="ARBA00022475"/>
    </source>
</evidence>
<evidence type="ECO:0000256" key="13">
    <source>
        <dbReference type="ARBA" id="ARBA00023136"/>
    </source>
</evidence>
<keyword evidence="9 17" id="KW-0418">Kinase</keyword>
<keyword evidence="4" id="KW-1003">Cell membrane</keyword>
<keyword evidence="7 14" id="KW-0812">Transmembrane</keyword>
<dbReference type="InterPro" id="IPR050398">
    <property type="entry name" value="HssS/ArlS-like"/>
</dbReference>
<dbReference type="InterPro" id="IPR003661">
    <property type="entry name" value="HisK_dim/P_dom"/>
</dbReference>
<dbReference type="PROSITE" id="PS50885">
    <property type="entry name" value="HAMP"/>
    <property type="match status" value="1"/>
</dbReference>
<evidence type="ECO:0000259" key="15">
    <source>
        <dbReference type="PROSITE" id="PS50109"/>
    </source>
</evidence>
<dbReference type="PANTHER" id="PTHR45528:SF1">
    <property type="entry name" value="SENSOR HISTIDINE KINASE CPXA"/>
    <property type="match status" value="1"/>
</dbReference>
<keyword evidence="5" id="KW-0597">Phosphoprotein</keyword>
<dbReference type="Pfam" id="PF00512">
    <property type="entry name" value="HisKA"/>
    <property type="match status" value="1"/>
</dbReference>
<evidence type="ECO:0000313" key="18">
    <source>
        <dbReference type="Proteomes" id="UP000605253"/>
    </source>
</evidence>
<dbReference type="InterPro" id="IPR036890">
    <property type="entry name" value="HATPase_C_sf"/>
</dbReference>
<dbReference type="Pfam" id="PF02518">
    <property type="entry name" value="HATPase_c"/>
    <property type="match status" value="1"/>
</dbReference>
<evidence type="ECO:0000256" key="10">
    <source>
        <dbReference type="ARBA" id="ARBA00022840"/>
    </source>
</evidence>
<comment type="catalytic activity">
    <reaction evidence="1">
        <text>ATP + protein L-histidine = ADP + protein N-phospho-L-histidine.</text>
        <dbReference type="EC" id="2.7.13.3"/>
    </reaction>
</comment>
<dbReference type="SMART" id="SM00387">
    <property type="entry name" value="HATPase_c"/>
    <property type="match status" value="1"/>
</dbReference>
<dbReference type="GO" id="GO:0005886">
    <property type="term" value="C:plasma membrane"/>
    <property type="evidence" value="ECO:0007669"/>
    <property type="project" value="UniProtKB-SubCell"/>
</dbReference>
<evidence type="ECO:0000259" key="16">
    <source>
        <dbReference type="PROSITE" id="PS50885"/>
    </source>
</evidence>
<dbReference type="GO" id="GO:0000155">
    <property type="term" value="F:phosphorelay sensor kinase activity"/>
    <property type="evidence" value="ECO:0007669"/>
    <property type="project" value="InterPro"/>
</dbReference>